<dbReference type="EMBL" id="KV419397">
    <property type="protein sequence ID" value="KZS97131.1"/>
    <property type="molecule type" value="Genomic_DNA"/>
</dbReference>
<dbReference type="OrthoDB" id="2281895at2759"/>
<dbReference type="InterPro" id="IPR040030">
    <property type="entry name" value="Ribosomal_mL57"/>
</dbReference>
<gene>
    <name evidence="3" type="ORF">SISNIDRAFT_244887</name>
</gene>
<evidence type="ECO:0000313" key="3">
    <source>
        <dbReference type="EMBL" id="KZS97131.1"/>
    </source>
</evidence>
<reference evidence="3 4" key="1">
    <citation type="journal article" date="2016" name="Mol. Biol. Evol.">
        <title>Comparative Genomics of Early-Diverging Mushroom-Forming Fungi Provides Insights into the Origins of Lignocellulose Decay Capabilities.</title>
        <authorList>
            <person name="Nagy L.G."/>
            <person name="Riley R."/>
            <person name="Tritt A."/>
            <person name="Adam C."/>
            <person name="Daum C."/>
            <person name="Floudas D."/>
            <person name="Sun H."/>
            <person name="Yadav J.S."/>
            <person name="Pangilinan J."/>
            <person name="Larsson K.H."/>
            <person name="Matsuura K."/>
            <person name="Barry K."/>
            <person name="Labutti K."/>
            <person name="Kuo R."/>
            <person name="Ohm R.A."/>
            <person name="Bhattacharya S.S."/>
            <person name="Shirouzu T."/>
            <person name="Yoshinaga Y."/>
            <person name="Martin F.M."/>
            <person name="Grigoriev I.V."/>
            <person name="Hibbett D.S."/>
        </authorList>
    </citation>
    <scope>NUCLEOTIDE SEQUENCE [LARGE SCALE GENOMIC DNA]</scope>
    <source>
        <strain evidence="3 4">HHB9708</strain>
    </source>
</reference>
<dbReference type="PANTHER" id="PTHR28160:SF1">
    <property type="entry name" value="LARGE RIBOSOMAL SUBUNIT PROTEIN ML57"/>
    <property type="match status" value="1"/>
</dbReference>
<dbReference type="GO" id="GO:0032543">
    <property type="term" value="P:mitochondrial translation"/>
    <property type="evidence" value="ECO:0007669"/>
    <property type="project" value="InterPro"/>
</dbReference>
<protein>
    <recommendedName>
        <fullName evidence="2">RNase III domain-containing protein</fullName>
    </recommendedName>
</protein>
<dbReference type="AlphaFoldDB" id="A0A164YQ68"/>
<dbReference type="Proteomes" id="UP000076722">
    <property type="component" value="Unassembled WGS sequence"/>
</dbReference>
<name>A0A164YQ68_9AGAM</name>
<feature type="region of interest" description="Disordered" evidence="1">
    <location>
        <begin position="300"/>
        <end position="326"/>
    </location>
</feature>
<proteinExistence type="predicted"/>
<dbReference type="GO" id="GO:0005762">
    <property type="term" value="C:mitochondrial large ribosomal subunit"/>
    <property type="evidence" value="ECO:0007669"/>
    <property type="project" value="InterPro"/>
</dbReference>
<evidence type="ECO:0000259" key="2">
    <source>
        <dbReference type="Pfam" id="PF14622"/>
    </source>
</evidence>
<sequence>MASPVFARARPAARSLEHKLDFHAVRKPRLSRSSLSADVQSPRIGHQANLMSTMCRRTESRPSRCSTRSISYDYLPKPRLEYTDGPAPAPPPSVPEYSTQQTIEWLYDLFPPLVFHPDVTQRMITHASWNKGMEGHNARFSFLGRRVLKAYMMIFLTSHSDPATLEETDFHQLTEKLLDTYVLGEHVGSAWNLQYVMRWTPALSDKRLSTDRAGPGNRNRGRAVEIGEGITLRSSGLYKIRGATVEAVMGGIYHQFGGSTAHRIFHTHVLPHLTRHGLGLPEPFHEHVERLRLSMNELPPGKVAAPRPTSAPIPETTDPAQNEDDTQIDDVAYAATRTHIVEAEGVPPVLEIHGDAVRRPTRSAVTRPGLATLMTS</sequence>
<organism evidence="3 4">
    <name type="scientific">Sistotremastrum niveocremeum HHB9708</name>
    <dbReference type="NCBI Taxonomy" id="1314777"/>
    <lineage>
        <taxon>Eukaryota</taxon>
        <taxon>Fungi</taxon>
        <taxon>Dikarya</taxon>
        <taxon>Basidiomycota</taxon>
        <taxon>Agaricomycotina</taxon>
        <taxon>Agaricomycetes</taxon>
        <taxon>Sistotremastrales</taxon>
        <taxon>Sistotremastraceae</taxon>
        <taxon>Sertulicium</taxon>
        <taxon>Sertulicium niveocremeum</taxon>
    </lineage>
</organism>
<dbReference type="GO" id="GO:0006396">
    <property type="term" value="P:RNA processing"/>
    <property type="evidence" value="ECO:0007669"/>
    <property type="project" value="InterPro"/>
</dbReference>
<dbReference type="GO" id="GO:0003735">
    <property type="term" value="F:structural constituent of ribosome"/>
    <property type="evidence" value="ECO:0007669"/>
    <property type="project" value="InterPro"/>
</dbReference>
<dbReference type="CDD" id="cd00593">
    <property type="entry name" value="RIBOc"/>
    <property type="match status" value="1"/>
</dbReference>
<dbReference type="PANTHER" id="PTHR28160">
    <property type="entry name" value="54S RIBOSOMAL PROTEIN L15, MITOCHONDRIAL"/>
    <property type="match status" value="1"/>
</dbReference>
<dbReference type="STRING" id="1314777.A0A164YQ68"/>
<dbReference type="InterPro" id="IPR000999">
    <property type="entry name" value="RNase_III_dom"/>
</dbReference>
<dbReference type="SUPFAM" id="SSF69065">
    <property type="entry name" value="RNase III domain-like"/>
    <property type="match status" value="1"/>
</dbReference>
<evidence type="ECO:0000256" key="1">
    <source>
        <dbReference type="SAM" id="MobiDB-lite"/>
    </source>
</evidence>
<keyword evidence="4" id="KW-1185">Reference proteome</keyword>
<feature type="domain" description="RNase III" evidence="2">
    <location>
        <begin position="119"/>
        <end position="272"/>
    </location>
</feature>
<evidence type="ECO:0000313" key="4">
    <source>
        <dbReference type="Proteomes" id="UP000076722"/>
    </source>
</evidence>
<dbReference type="Pfam" id="PF14622">
    <property type="entry name" value="Ribonucleas_3_3"/>
    <property type="match status" value="1"/>
</dbReference>
<accession>A0A164YQ68</accession>
<dbReference type="GO" id="GO:0004525">
    <property type="term" value="F:ribonuclease III activity"/>
    <property type="evidence" value="ECO:0007669"/>
    <property type="project" value="InterPro"/>
</dbReference>
<dbReference type="InterPro" id="IPR036389">
    <property type="entry name" value="RNase_III_sf"/>
</dbReference>
<dbReference type="Gene3D" id="1.10.1520.10">
    <property type="entry name" value="Ribonuclease III domain"/>
    <property type="match status" value="1"/>
</dbReference>